<comment type="caution">
    <text evidence="2">The sequence shown here is derived from an EMBL/GenBank/DDBJ whole genome shotgun (WGS) entry which is preliminary data.</text>
</comment>
<keyword evidence="3" id="KW-1185">Reference proteome</keyword>
<feature type="compositionally biased region" description="Polar residues" evidence="1">
    <location>
        <begin position="73"/>
        <end position="98"/>
    </location>
</feature>
<reference evidence="2" key="1">
    <citation type="submission" date="2023-04" db="EMBL/GenBank/DDBJ databases">
        <title>Candida boidinii NBRC 10035.</title>
        <authorList>
            <person name="Ichikawa N."/>
            <person name="Sato H."/>
            <person name="Tonouchi N."/>
        </authorList>
    </citation>
    <scope>NUCLEOTIDE SEQUENCE</scope>
    <source>
        <strain evidence="2">NBRC 10035</strain>
    </source>
</reference>
<feature type="compositionally biased region" description="Low complexity" evidence="1">
    <location>
        <begin position="34"/>
        <end position="49"/>
    </location>
</feature>
<organism evidence="2 3">
    <name type="scientific">Candida boidinii</name>
    <name type="common">Yeast</name>
    <dbReference type="NCBI Taxonomy" id="5477"/>
    <lineage>
        <taxon>Eukaryota</taxon>
        <taxon>Fungi</taxon>
        <taxon>Dikarya</taxon>
        <taxon>Ascomycota</taxon>
        <taxon>Saccharomycotina</taxon>
        <taxon>Pichiomycetes</taxon>
        <taxon>Pichiales</taxon>
        <taxon>Pichiaceae</taxon>
        <taxon>Ogataea</taxon>
        <taxon>Ogataea/Candida clade</taxon>
    </lineage>
</organism>
<sequence length="542" mass="62844">MSKTSSLLHRKPPPTPSSNPDDVDTVNSPISFRSNSEIASNSNNSTSAETLPFNLRSASYNITEYLPSQDIHQTGSDAIDQSNKYQSLPSTDTTSKTGFSHFKTENTTKFNPRSTSSNRRYTQQPITNSISQNLDSDDMKSTATDTKPTPVKIQRYNSLNRKQSQRSNTSDFRVNTRKPFSSNVIIPTSNYHNLNNIPGKNSYWRLNNDNQTVFKLPENFRKNKKFVKLNRKKTIKRYNSIKKLNKNPNYLSKELFESSYSQLLRNNSLRNLITPKQLLEYSLKYNSDKYKYNPYIRYTLKDVITKIDIDHQSEQQKQQQQPQKTNNHISDINFDVKLAAHQSSANYAKIPNYDNSDSIILLDANNNSNSLDDYYKDVLGNKYGFHEFNLENYLKMKSEISDYELNQKLIKNQEIVKNKQRLRLEKEVLQNQKQIERQKRQEMKSKNNNRTTSLFSNFSNNQNKNKTGSKDTSRISNPVIIEEENYNSDNLNMDTGITKANDNHKLLRYKNLNLPRGSLRSRGSGNLRRTNTVSYLMMIQQL</sequence>
<proteinExistence type="predicted"/>
<dbReference type="AlphaFoldDB" id="A0A9W6T1W7"/>
<dbReference type="Proteomes" id="UP001165120">
    <property type="component" value="Unassembled WGS sequence"/>
</dbReference>
<feature type="compositionally biased region" description="Basic and acidic residues" evidence="1">
    <location>
        <begin position="433"/>
        <end position="445"/>
    </location>
</feature>
<dbReference type="EMBL" id="BSXN01001534">
    <property type="protein sequence ID" value="GME73467.1"/>
    <property type="molecule type" value="Genomic_DNA"/>
</dbReference>
<evidence type="ECO:0000313" key="2">
    <source>
        <dbReference type="EMBL" id="GME73467.1"/>
    </source>
</evidence>
<feature type="region of interest" description="Disordered" evidence="1">
    <location>
        <begin position="433"/>
        <end position="474"/>
    </location>
</feature>
<feature type="region of interest" description="Disordered" evidence="1">
    <location>
        <begin position="1"/>
        <end position="49"/>
    </location>
</feature>
<gene>
    <name evidence="2" type="ORF">Cboi02_000405300</name>
</gene>
<feature type="region of interest" description="Disordered" evidence="1">
    <location>
        <begin position="73"/>
        <end position="147"/>
    </location>
</feature>
<accession>A0A9W6T1W7</accession>
<feature type="compositionally biased region" description="Low complexity" evidence="1">
    <location>
        <begin position="448"/>
        <end position="466"/>
    </location>
</feature>
<evidence type="ECO:0000313" key="3">
    <source>
        <dbReference type="Proteomes" id="UP001165120"/>
    </source>
</evidence>
<protein>
    <submittedName>
        <fullName evidence="2">Unnamed protein product</fullName>
    </submittedName>
</protein>
<name>A0A9W6T1W7_CANBO</name>
<evidence type="ECO:0000256" key="1">
    <source>
        <dbReference type="SAM" id="MobiDB-lite"/>
    </source>
</evidence>
<feature type="compositionally biased region" description="Polar residues" evidence="1">
    <location>
        <begin position="105"/>
        <end position="134"/>
    </location>
</feature>